<keyword evidence="1" id="KW-0472">Membrane</keyword>
<reference evidence="2 3" key="1">
    <citation type="submission" date="2015-08" db="EMBL/GenBank/DDBJ databases">
        <title>Investigation of the bacterial diversity of lava forest soil.</title>
        <authorList>
            <person name="Lee J.S."/>
        </authorList>
    </citation>
    <scope>NUCLEOTIDE SEQUENCE [LARGE SCALE GENOMIC DNA]</scope>
    <source>
        <strain evidence="2 3">GJW-30</strain>
    </source>
</reference>
<keyword evidence="3" id="KW-1185">Reference proteome</keyword>
<evidence type="ECO:0000313" key="2">
    <source>
        <dbReference type="EMBL" id="BAT59554.1"/>
    </source>
</evidence>
<protein>
    <submittedName>
        <fullName evidence="2">Uncharacterized protein</fullName>
    </submittedName>
</protein>
<dbReference type="EMBL" id="AP014946">
    <property type="protein sequence ID" value="BAT59554.1"/>
    <property type="molecule type" value="Genomic_DNA"/>
</dbReference>
<dbReference type="AlphaFoldDB" id="A0A0S3PUI0"/>
<proteinExistence type="predicted"/>
<organism evidence="2 3">
    <name type="scientific">Variibacter gotjawalensis</name>
    <dbReference type="NCBI Taxonomy" id="1333996"/>
    <lineage>
        <taxon>Bacteria</taxon>
        <taxon>Pseudomonadati</taxon>
        <taxon>Pseudomonadota</taxon>
        <taxon>Alphaproteobacteria</taxon>
        <taxon>Hyphomicrobiales</taxon>
        <taxon>Nitrobacteraceae</taxon>
        <taxon>Variibacter</taxon>
    </lineage>
</organism>
<feature type="transmembrane region" description="Helical" evidence="1">
    <location>
        <begin position="95"/>
        <end position="115"/>
    </location>
</feature>
<dbReference type="Proteomes" id="UP000236884">
    <property type="component" value="Chromosome"/>
</dbReference>
<dbReference type="KEGG" id="vgo:GJW-30_1_02087"/>
<feature type="transmembrane region" description="Helical" evidence="1">
    <location>
        <begin position="40"/>
        <end position="58"/>
    </location>
</feature>
<gene>
    <name evidence="2" type="ORF">GJW-30_1_02087</name>
</gene>
<keyword evidence="1" id="KW-0812">Transmembrane</keyword>
<evidence type="ECO:0000256" key="1">
    <source>
        <dbReference type="SAM" id="Phobius"/>
    </source>
</evidence>
<sequence>MSLMRENLAAWVIAIAALLGAVVSLYNYVTPLTGIDGTGGALLVIVSSLILAGAAILLATCRLGTFLRRFLKFSALLDIAGTSFAAYLLETQSLLALMAVCFVAWLLMVFAHTQYSAPIAHQSKG</sequence>
<keyword evidence="1" id="KW-1133">Transmembrane helix</keyword>
<evidence type="ECO:0000313" key="3">
    <source>
        <dbReference type="Proteomes" id="UP000236884"/>
    </source>
</evidence>
<accession>A0A0S3PUI0</accession>
<dbReference type="RefSeq" id="WP_130364883.1">
    <property type="nucleotide sequence ID" value="NZ_AP014946.1"/>
</dbReference>
<name>A0A0S3PUI0_9BRAD</name>